<evidence type="ECO:0000313" key="1">
    <source>
        <dbReference type="EMBL" id="TWT78412.1"/>
    </source>
</evidence>
<reference evidence="1 2" key="1">
    <citation type="submission" date="2019-02" db="EMBL/GenBank/DDBJ databases">
        <title>Deep-cultivation of Planctomycetes and their phenomic and genomic characterization uncovers novel biology.</title>
        <authorList>
            <person name="Wiegand S."/>
            <person name="Jogler M."/>
            <person name="Boedeker C."/>
            <person name="Pinto D."/>
            <person name="Vollmers J."/>
            <person name="Rivas-Marin E."/>
            <person name="Kohn T."/>
            <person name="Peeters S.H."/>
            <person name="Heuer A."/>
            <person name="Rast P."/>
            <person name="Oberbeckmann S."/>
            <person name="Bunk B."/>
            <person name="Jeske O."/>
            <person name="Meyerdierks A."/>
            <person name="Storesund J.E."/>
            <person name="Kallscheuer N."/>
            <person name="Luecker S."/>
            <person name="Lage O.M."/>
            <person name="Pohl T."/>
            <person name="Merkel B.J."/>
            <person name="Hornburger P."/>
            <person name="Mueller R.-W."/>
            <person name="Bruemmer F."/>
            <person name="Labrenz M."/>
            <person name="Spormann A.M."/>
            <person name="Op Den Camp H."/>
            <person name="Overmann J."/>
            <person name="Amann R."/>
            <person name="Jetten M.S.M."/>
            <person name="Mascher T."/>
            <person name="Medema M.H."/>
            <person name="Devos D.P."/>
            <person name="Kaster A.-K."/>
            <person name="Ovreas L."/>
            <person name="Rohde M."/>
            <person name="Galperin M.Y."/>
            <person name="Jogler C."/>
        </authorList>
    </citation>
    <scope>NUCLEOTIDE SEQUENCE [LARGE SCALE GENOMIC DNA]</scope>
    <source>
        <strain evidence="1 2">Pla123a</strain>
    </source>
</reference>
<dbReference type="PANTHER" id="PTHR36978:SF4">
    <property type="entry name" value="P-LOOP CONTAINING NUCLEOSIDE TRIPHOSPHATE HYDROLASE PROTEIN"/>
    <property type="match status" value="1"/>
</dbReference>
<dbReference type="InterPro" id="IPR040632">
    <property type="entry name" value="Sulfotransfer_4"/>
</dbReference>
<accession>A0A5C5YTS3</accession>
<organism evidence="1 2">
    <name type="scientific">Posidoniimonas polymericola</name>
    <dbReference type="NCBI Taxonomy" id="2528002"/>
    <lineage>
        <taxon>Bacteria</taxon>
        <taxon>Pseudomonadati</taxon>
        <taxon>Planctomycetota</taxon>
        <taxon>Planctomycetia</taxon>
        <taxon>Pirellulales</taxon>
        <taxon>Lacipirellulaceae</taxon>
        <taxon>Posidoniimonas</taxon>
    </lineage>
</organism>
<gene>
    <name evidence="1" type="ORF">Pla123a_12030</name>
</gene>
<dbReference type="Gene3D" id="3.40.50.300">
    <property type="entry name" value="P-loop containing nucleotide triphosphate hydrolases"/>
    <property type="match status" value="1"/>
</dbReference>
<name>A0A5C5YTS3_9BACT</name>
<dbReference type="AlphaFoldDB" id="A0A5C5YTS3"/>
<keyword evidence="2" id="KW-1185">Reference proteome</keyword>
<proteinExistence type="predicted"/>
<dbReference type="EMBL" id="SJPO01000002">
    <property type="protein sequence ID" value="TWT78412.1"/>
    <property type="molecule type" value="Genomic_DNA"/>
</dbReference>
<dbReference type="Pfam" id="PF17784">
    <property type="entry name" value="Sulfotransfer_4"/>
    <property type="match status" value="2"/>
</dbReference>
<dbReference type="PANTHER" id="PTHR36978">
    <property type="entry name" value="P-LOOP CONTAINING NUCLEOTIDE TRIPHOSPHATE HYDROLASE"/>
    <property type="match status" value="1"/>
</dbReference>
<protein>
    <recommendedName>
        <fullName evidence="3">Sulfotransferase family protein</fullName>
    </recommendedName>
</protein>
<dbReference type="InterPro" id="IPR027417">
    <property type="entry name" value="P-loop_NTPase"/>
</dbReference>
<dbReference type="RefSeq" id="WP_197527718.1">
    <property type="nucleotide sequence ID" value="NZ_SJPO01000002.1"/>
</dbReference>
<comment type="caution">
    <text evidence="1">The sequence shown here is derived from an EMBL/GenBank/DDBJ whole genome shotgun (WGS) entry which is preliminary data.</text>
</comment>
<evidence type="ECO:0000313" key="2">
    <source>
        <dbReference type="Proteomes" id="UP000318478"/>
    </source>
</evidence>
<dbReference type="SUPFAM" id="SSF52540">
    <property type="entry name" value="P-loop containing nucleoside triphosphate hydrolases"/>
    <property type="match status" value="1"/>
</dbReference>
<dbReference type="Proteomes" id="UP000318478">
    <property type="component" value="Unassembled WGS sequence"/>
</dbReference>
<evidence type="ECO:0008006" key="3">
    <source>
        <dbReference type="Google" id="ProtNLM"/>
    </source>
</evidence>
<sequence length="205" mass="23504">MHPKVFCIGFHKTGTSSLGVALGRLGYRVTGPNGVHDPRIAENVHAMCYDLVEQFDAFQDNPWPIIYKDLDMRFPASKFILTIRRPEAWIRSQVKHFGRDVTPMRQWIYGVGCPEGNEPVYTKRFQDHNDEVIEYFKDRPHDLLVLDLAEGDGWEKLCPFLGARIPRKAFPHANKARDREGLSATLLSPARKFKTLLNGVWSRPS</sequence>